<evidence type="ECO:0000256" key="3">
    <source>
        <dbReference type="ARBA" id="ARBA00012966"/>
    </source>
</evidence>
<protein>
    <recommendedName>
        <fullName evidence="3">nucleoside-diphosphate kinase</fullName>
        <ecNumber evidence="3">2.7.4.6</ecNumber>
    </recommendedName>
</protein>
<dbReference type="InterPro" id="IPR036850">
    <property type="entry name" value="NDK-like_dom_sf"/>
</dbReference>
<name>A0A7C4TKB8_UNCKA</name>
<evidence type="ECO:0000256" key="1">
    <source>
        <dbReference type="ARBA" id="ARBA00001946"/>
    </source>
</evidence>
<proteinExistence type="inferred from homology"/>
<gene>
    <name evidence="8" type="ORF">ENR63_01440</name>
</gene>
<dbReference type="AlphaFoldDB" id="A0A7C4TKB8"/>
<comment type="caution">
    <text evidence="8">The sequence shown here is derived from an EMBL/GenBank/DDBJ whole genome shotgun (WGS) entry which is preliminary data.</text>
</comment>
<comment type="caution">
    <text evidence="6">Lacks conserved residue(s) required for the propagation of feature annotation.</text>
</comment>
<sequence>MREKSLVLMKPDTVKRGIVGEILHRFERAGLKIVGAKLVRPDENLAFNHYPSSDEWKRAVGMRTVDDCEKYGIDLEKNMGTKDPIEIGEKVKQWNMEYLMSGPVLALVFEGAHAVERVRSLVGATVPVNALVGTIRGDFSLDSAIAANRKGRSIYNLIHASGSLEEAILEIDLWFRPEEIMDYENLNDQIYKY</sequence>
<reference evidence="8" key="1">
    <citation type="journal article" date="2020" name="mSystems">
        <title>Genome- and Community-Level Interaction Insights into Carbon Utilization and Element Cycling Functions of Hydrothermarchaeota in Hydrothermal Sediment.</title>
        <authorList>
            <person name="Zhou Z."/>
            <person name="Liu Y."/>
            <person name="Xu W."/>
            <person name="Pan J."/>
            <person name="Luo Z.H."/>
            <person name="Li M."/>
        </authorList>
    </citation>
    <scope>NUCLEOTIDE SEQUENCE [LARGE SCALE GENOMIC DNA]</scope>
    <source>
        <strain evidence="8">SpSt-417</strain>
    </source>
</reference>
<keyword evidence="4 8" id="KW-0808">Transferase</keyword>
<dbReference type="EC" id="2.7.4.6" evidence="3"/>
<keyword evidence="5 8" id="KW-0418">Kinase</keyword>
<evidence type="ECO:0000256" key="6">
    <source>
        <dbReference type="PROSITE-ProRule" id="PRU00706"/>
    </source>
</evidence>
<feature type="domain" description="Nucleoside diphosphate kinase-like" evidence="7">
    <location>
        <begin position="2"/>
        <end position="182"/>
    </location>
</feature>
<evidence type="ECO:0000256" key="5">
    <source>
        <dbReference type="ARBA" id="ARBA00022777"/>
    </source>
</evidence>
<evidence type="ECO:0000256" key="4">
    <source>
        <dbReference type="ARBA" id="ARBA00022679"/>
    </source>
</evidence>
<dbReference type="InterPro" id="IPR034907">
    <property type="entry name" value="NDK-like_dom"/>
</dbReference>
<organism evidence="8">
    <name type="scientific">candidate division WWE3 bacterium</name>
    <dbReference type="NCBI Taxonomy" id="2053526"/>
    <lineage>
        <taxon>Bacteria</taxon>
        <taxon>Katanobacteria</taxon>
    </lineage>
</organism>
<evidence type="ECO:0000313" key="8">
    <source>
        <dbReference type="EMBL" id="HGW29568.1"/>
    </source>
</evidence>
<dbReference type="Gene3D" id="3.30.70.141">
    <property type="entry name" value="Nucleoside diphosphate kinase-like domain"/>
    <property type="match status" value="1"/>
</dbReference>
<evidence type="ECO:0000256" key="2">
    <source>
        <dbReference type="ARBA" id="ARBA00008142"/>
    </source>
</evidence>
<accession>A0A7C4TKB8</accession>
<dbReference type="EMBL" id="DSRT01000074">
    <property type="protein sequence ID" value="HGW29568.1"/>
    <property type="molecule type" value="Genomic_DNA"/>
</dbReference>
<dbReference type="PANTHER" id="PTHR11349">
    <property type="entry name" value="NUCLEOSIDE DIPHOSPHATE KINASE"/>
    <property type="match status" value="1"/>
</dbReference>
<dbReference type="GO" id="GO:0004550">
    <property type="term" value="F:nucleoside diphosphate kinase activity"/>
    <property type="evidence" value="ECO:0007669"/>
    <property type="project" value="UniProtKB-EC"/>
</dbReference>
<dbReference type="Pfam" id="PF00334">
    <property type="entry name" value="NDK"/>
    <property type="match status" value="2"/>
</dbReference>
<dbReference type="PROSITE" id="PS51374">
    <property type="entry name" value="NDPK_LIKE"/>
    <property type="match status" value="1"/>
</dbReference>
<dbReference type="SMART" id="SM00562">
    <property type="entry name" value="NDK"/>
    <property type="match status" value="1"/>
</dbReference>
<comment type="similarity">
    <text evidence="2 6">Belongs to the NDK family.</text>
</comment>
<comment type="cofactor">
    <cofactor evidence="1">
        <name>Mg(2+)</name>
        <dbReference type="ChEBI" id="CHEBI:18420"/>
    </cofactor>
</comment>
<evidence type="ECO:0000259" key="7">
    <source>
        <dbReference type="SMART" id="SM00562"/>
    </source>
</evidence>
<dbReference type="SUPFAM" id="SSF54919">
    <property type="entry name" value="Nucleoside diphosphate kinase, NDK"/>
    <property type="match status" value="1"/>
</dbReference>